<gene>
    <name evidence="9 10" type="primary">ybeY</name>
    <name evidence="10" type="ORF">H9712_07140</name>
</gene>
<evidence type="ECO:0000256" key="3">
    <source>
        <dbReference type="ARBA" id="ARBA00022552"/>
    </source>
</evidence>
<dbReference type="GO" id="GO:0004521">
    <property type="term" value="F:RNA endonuclease activity"/>
    <property type="evidence" value="ECO:0007669"/>
    <property type="project" value="UniProtKB-UniRule"/>
</dbReference>
<evidence type="ECO:0000313" key="11">
    <source>
        <dbReference type="Proteomes" id="UP000823921"/>
    </source>
</evidence>
<dbReference type="EC" id="3.1.-.-" evidence="9"/>
<comment type="subcellular location">
    <subcellularLocation>
        <location evidence="9">Cytoplasm</location>
    </subcellularLocation>
</comment>
<evidence type="ECO:0000256" key="6">
    <source>
        <dbReference type="ARBA" id="ARBA00022759"/>
    </source>
</evidence>
<evidence type="ECO:0000313" key="10">
    <source>
        <dbReference type="EMBL" id="HJB80743.1"/>
    </source>
</evidence>
<accession>A0A9D2MN58</accession>
<keyword evidence="3 9" id="KW-0698">rRNA processing</keyword>
<dbReference type="Proteomes" id="UP000823921">
    <property type="component" value="Unassembled WGS sequence"/>
</dbReference>
<reference evidence="10" key="1">
    <citation type="journal article" date="2021" name="PeerJ">
        <title>Extensive microbial diversity within the chicken gut microbiome revealed by metagenomics and culture.</title>
        <authorList>
            <person name="Gilroy R."/>
            <person name="Ravi A."/>
            <person name="Getino M."/>
            <person name="Pursley I."/>
            <person name="Horton D.L."/>
            <person name="Alikhan N.F."/>
            <person name="Baker D."/>
            <person name="Gharbi K."/>
            <person name="Hall N."/>
            <person name="Watson M."/>
            <person name="Adriaenssens E.M."/>
            <person name="Foster-Nyarko E."/>
            <person name="Jarju S."/>
            <person name="Secka A."/>
            <person name="Antonio M."/>
            <person name="Oren A."/>
            <person name="Chaudhuri R.R."/>
            <person name="La Ragione R."/>
            <person name="Hildebrand F."/>
            <person name="Pallen M.J."/>
        </authorList>
    </citation>
    <scope>NUCLEOTIDE SEQUENCE</scope>
    <source>
        <strain evidence="10">CHK192-8294</strain>
    </source>
</reference>
<keyword evidence="8 9" id="KW-0862">Zinc</keyword>
<sequence>MNHEIIIETEVDGAEEYADLLRQVIPAALEAEGVDVPCEVDVLFTDDEGIHQINLEQRQVDRPTDVLSFPMFDLQPGEHPTEEDADPGDNLVPLGDMVISLERAKAQGEEYGHGTRREVAYLAVHSVLHLLGYDHMDEGPMKAQMRAREEAILEQLGITREQEG</sequence>
<evidence type="ECO:0000256" key="2">
    <source>
        <dbReference type="ARBA" id="ARBA00022517"/>
    </source>
</evidence>
<evidence type="ECO:0000256" key="8">
    <source>
        <dbReference type="ARBA" id="ARBA00022833"/>
    </source>
</evidence>
<dbReference type="GO" id="GO:0006364">
    <property type="term" value="P:rRNA processing"/>
    <property type="evidence" value="ECO:0007669"/>
    <property type="project" value="UniProtKB-UniRule"/>
</dbReference>
<keyword evidence="6 9" id="KW-0255">Endonuclease</keyword>
<feature type="binding site" evidence="9">
    <location>
        <position position="135"/>
    </location>
    <ligand>
        <name>Zn(2+)</name>
        <dbReference type="ChEBI" id="CHEBI:29105"/>
        <note>catalytic</note>
    </ligand>
</feature>
<dbReference type="InterPro" id="IPR002036">
    <property type="entry name" value="YbeY"/>
</dbReference>
<dbReference type="HAMAP" id="MF_00009">
    <property type="entry name" value="Endoribonucl_YbeY"/>
    <property type="match status" value="1"/>
</dbReference>
<organism evidence="10 11">
    <name type="scientific">Candidatus Flavonifractor intestinigallinarum</name>
    <dbReference type="NCBI Taxonomy" id="2838586"/>
    <lineage>
        <taxon>Bacteria</taxon>
        <taxon>Bacillati</taxon>
        <taxon>Bacillota</taxon>
        <taxon>Clostridia</taxon>
        <taxon>Eubacteriales</taxon>
        <taxon>Oscillospiraceae</taxon>
        <taxon>Flavonifractor</taxon>
    </lineage>
</organism>
<dbReference type="GO" id="GO:0004222">
    <property type="term" value="F:metalloendopeptidase activity"/>
    <property type="evidence" value="ECO:0007669"/>
    <property type="project" value="InterPro"/>
</dbReference>
<dbReference type="PANTHER" id="PTHR46986:SF1">
    <property type="entry name" value="ENDORIBONUCLEASE YBEY, CHLOROPLASTIC"/>
    <property type="match status" value="1"/>
</dbReference>
<feature type="binding site" evidence="9">
    <location>
        <position position="129"/>
    </location>
    <ligand>
        <name>Zn(2+)</name>
        <dbReference type="ChEBI" id="CHEBI:29105"/>
        <note>catalytic</note>
    </ligand>
</feature>
<dbReference type="PANTHER" id="PTHR46986">
    <property type="entry name" value="ENDORIBONUCLEASE YBEY, CHLOROPLASTIC"/>
    <property type="match status" value="1"/>
</dbReference>
<dbReference type="Gene3D" id="3.40.390.30">
    <property type="entry name" value="Metalloproteases ('zincins'), catalytic domain"/>
    <property type="match status" value="1"/>
</dbReference>
<dbReference type="InterPro" id="IPR023091">
    <property type="entry name" value="MetalPrtase_cat_dom_sf_prd"/>
</dbReference>
<dbReference type="GO" id="GO:0008270">
    <property type="term" value="F:zinc ion binding"/>
    <property type="evidence" value="ECO:0007669"/>
    <property type="project" value="UniProtKB-UniRule"/>
</dbReference>
<dbReference type="GO" id="GO:0005737">
    <property type="term" value="C:cytoplasm"/>
    <property type="evidence" value="ECO:0007669"/>
    <property type="project" value="UniProtKB-SubCell"/>
</dbReference>
<keyword evidence="5 9" id="KW-0479">Metal-binding</keyword>
<dbReference type="NCBIfam" id="TIGR00043">
    <property type="entry name" value="rRNA maturation RNase YbeY"/>
    <property type="match status" value="1"/>
</dbReference>
<dbReference type="AlphaFoldDB" id="A0A9D2MN58"/>
<keyword evidence="2 9" id="KW-0690">Ribosome biogenesis</keyword>
<evidence type="ECO:0000256" key="5">
    <source>
        <dbReference type="ARBA" id="ARBA00022723"/>
    </source>
</evidence>
<dbReference type="SUPFAM" id="SSF55486">
    <property type="entry name" value="Metalloproteases ('zincins'), catalytic domain"/>
    <property type="match status" value="1"/>
</dbReference>
<keyword evidence="9" id="KW-0963">Cytoplasm</keyword>
<proteinExistence type="inferred from homology"/>
<dbReference type="Pfam" id="PF02130">
    <property type="entry name" value="YbeY"/>
    <property type="match status" value="1"/>
</dbReference>
<dbReference type="EMBL" id="DWXO01000070">
    <property type="protein sequence ID" value="HJB80743.1"/>
    <property type="molecule type" value="Genomic_DNA"/>
</dbReference>
<comment type="similarity">
    <text evidence="1 9">Belongs to the endoribonuclease YbeY family.</text>
</comment>
<evidence type="ECO:0000256" key="9">
    <source>
        <dbReference type="HAMAP-Rule" id="MF_00009"/>
    </source>
</evidence>
<evidence type="ECO:0000256" key="1">
    <source>
        <dbReference type="ARBA" id="ARBA00010875"/>
    </source>
</evidence>
<comment type="caution">
    <text evidence="10">The sequence shown here is derived from an EMBL/GenBank/DDBJ whole genome shotgun (WGS) entry which is preliminary data.</text>
</comment>
<keyword evidence="4 9" id="KW-0540">Nuclease</keyword>
<protein>
    <recommendedName>
        <fullName evidence="9">Endoribonuclease YbeY</fullName>
        <ecNumber evidence="9">3.1.-.-</ecNumber>
    </recommendedName>
</protein>
<evidence type="ECO:0000256" key="7">
    <source>
        <dbReference type="ARBA" id="ARBA00022801"/>
    </source>
</evidence>
<comment type="cofactor">
    <cofactor evidence="9">
        <name>Zn(2+)</name>
        <dbReference type="ChEBI" id="CHEBI:29105"/>
    </cofactor>
    <text evidence="9">Binds 1 zinc ion.</text>
</comment>
<name>A0A9D2MN58_9FIRM</name>
<reference evidence="10" key="2">
    <citation type="submission" date="2021-04" db="EMBL/GenBank/DDBJ databases">
        <authorList>
            <person name="Gilroy R."/>
        </authorList>
    </citation>
    <scope>NUCLEOTIDE SEQUENCE</scope>
    <source>
        <strain evidence="10">CHK192-8294</strain>
    </source>
</reference>
<feature type="binding site" evidence="9">
    <location>
        <position position="125"/>
    </location>
    <ligand>
        <name>Zn(2+)</name>
        <dbReference type="ChEBI" id="CHEBI:29105"/>
        <note>catalytic</note>
    </ligand>
</feature>
<comment type="function">
    <text evidence="9">Single strand-specific metallo-endoribonuclease involved in late-stage 70S ribosome quality control and in maturation of the 3' terminus of the 16S rRNA.</text>
</comment>
<dbReference type="PROSITE" id="PS01306">
    <property type="entry name" value="UPF0054"/>
    <property type="match status" value="1"/>
</dbReference>
<dbReference type="InterPro" id="IPR020549">
    <property type="entry name" value="YbeY_CS"/>
</dbReference>
<evidence type="ECO:0000256" key="4">
    <source>
        <dbReference type="ARBA" id="ARBA00022722"/>
    </source>
</evidence>
<keyword evidence="7 9" id="KW-0378">Hydrolase</keyword>